<reference evidence="2 3" key="1">
    <citation type="submission" date="2016-03" db="EMBL/GenBank/DDBJ databases">
        <title>Genome sequencing of Devosia sp. S37.</title>
        <authorList>
            <person name="Mohd Nor M."/>
        </authorList>
    </citation>
    <scope>NUCLEOTIDE SEQUENCE [LARGE SCALE GENOMIC DNA]</scope>
    <source>
        <strain evidence="2 3">S37</strain>
    </source>
</reference>
<dbReference type="InterPro" id="IPR001466">
    <property type="entry name" value="Beta-lactam-related"/>
</dbReference>
<dbReference type="RefSeq" id="WP_067451878.1">
    <property type="nucleotide sequence ID" value="NZ_LVVY01000063.1"/>
</dbReference>
<dbReference type="OrthoDB" id="9808046at2"/>
<feature type="domain" description="Beta-lactamase-related" evidence="1">
    <location>
        <begin position="44"/>
        <end position="296"/>
    </location>
</feature>
<accession>A0A178I3J4</accession>
<dbReference type="Pfam" id="PF00144">
    <property type="entry name" value="Beta-lactamase"/>
    <property type="match status" value="1"/>
</dbReference>
<sequence length="309" mass="32737">MVDELARLVDQSAVASHVPLMIAVCDGAGQVEEVGRGKWPDGNFVRLTDRFYAASLAKQITGAAAALLVQEGQLDPDLPVAHYLPDLPGWAGDITTRHLVHHISGLPAAGEVEPAEEDWTDAFALAAVQRLPHLISKPGTTHIYSNLGYVLLAHVVAKAAGCAFARFIRTRLLEPLGLDGMGFAEPDVSGFPQTSLMGSSRPLTTGDGGLWTTARAFSLWLHHQNRDTLGIADLVTRPGNLINGGLVEYGWGIGLRQRHGQPLLIHGGEWTGCTAKAVRSPSTGVAIVAMSAGASQEDLSALVDAVLDR</sequence>
<dbReference type="AlphaFoldDB" id="A0A178I3J4"/>
<keyword evidence="3" id="KW-1185">Reference proteome</keyword>
<dbReference type="STRING" id="1770058.A3840_03425"/>
<organism evidence="2 3">
    <name type="scientific">Devosia elaeis</name>
    <dbReference type="NCBI Taxonomy" id="1770058"/>
    <lineage>
        <taxon>Bacteria</taxon>
        <taxon>Pseudomonadati</taxon>
        <taxon>Pseudomonadota</taxon>
        <taxon>Alphaproteobacteria</taxon>
        <taxon>Hyphomicrobiales</taxon>
        <taxon>Devosiaceae</taxon>
        <taxon>Devosia</taxon>
    </lineage>
</organism>
<dbReference type="Proteomes" id="UP000078389">
    <property type="component" value="Unassembled WGS sequence"/>
</dbReference>
<dbReference type="InterPro" id="IPR012338">
    <property type="entry name" value="Beta-lactam/transpept-like"/>
</dbReference>
<dbReference type="InterPro" id="IPR050491">
    <property type="entry name" value="AmpC-like"/>
</dbReference>
<dbReference type="Gene3D" id="3.40.710.10">
    <property type="entry name" value="DD-peptidase/beta-lactamase superfamily"/>
    <property type="match status" value="1"/>
</dbReference>
<gene>
    <name evidence="2" type="ORF">A3840_03425</name>
</gene>
<protein>
    <recommendedName>
        <fullName evidence="1">Beta-lactamase-related domain-containing protein</fullName>
    </recommendedName>
</protein>
<name>A0A178I3J4_9HYPH</name>
<evidence type="ECO:0000313" key="2">
    <source>
        <dbReference type="EMBL" id="OAM79320.1"/>
    </source>
</evidence>
<evidence type="ECO:0000313" key="3">
    <source>
        <dbReference type="Proteomes" id="UP000078389"/>
    </source>
</evidence>
<dbReference type="PANTHER" id="PTHR46825">
    <property type="entry name" value="D-ALANYL-D-ALANINE-CARBOXYPEPTIDASE/ENDOPEPTIDASE AMPH"/>
    <property type="match status" value="1"/>
</dbReference>
<comment type="caution">
    <text evidence="2">The sequence shown here is derived from an EMBL/GenBank/DDBJ whole genome shotgun (WGS) entry which is preliminary data.</text>
</comment>
<dbReference type="SUPFAM" id="SSF56601">
    <property type="entry name" value="beta-lactamase/transpeptidase-like"/>
    <property type="match status" value="1"/>
</dbReference>
<dbReference type="EMBL" id="LVVY01000063">
    <property type="protein sequence ID" value="OAM79320.1"/>
    <property type="molecule type" value="Genomic_DNA"/>
</dbReference>
<evidence type="ECO:0000259" key="1">
    <source>
        <dbReference type="Pfam" id="PF00144"/>
    </source>
</evidence>
<proteinExistence type="predicted"/>
<dbReference type="PANTHER" id="PTHR46825:SF9">
    <property type="entry name" value="BETA-LACTAMASE-RELATED DOMAIN-CONTAINING PROTEIN"/>
    <property type="match status" value="1"/>
</dbReference>